<keyword evidence="11" id="KW-1185">Reference proteome</keyword>
<comment type="caution">
    <text evidence="10">The sequence shown here is derived from an EMBL/GenBank/DDBJ whole genome shotgun (WGS) entry which is preliminary data.</text>
</comment>
<evidence type="ECO:0000256" key="2">
    <source>
        <dbReference type="ARBA" id="ARBA00007991"/>
    </source>
</evidence>
<dbReference type="GO" id="GO:0005737">
    <property type="term" value="C:cytoplasm"/>
    <property type="evidence" value="ECO:0007669"/>
    <property type="project" value="TreeGrafter"/>
</dbReference>
<keyword evidence="3" id="KW-0813">Transport</keyword>
<dbReference type="Pfam" id="PF24140">
    <property type="entry name" value="TPR_TNPO3_IPO13_3rd"/>
    <property type="match status" value="1"/>
</dbReference>
<dbReference type="EMBL" id="JAUKUD010000007">
    <property type="protein sequence ID" value="KAK0738570.1"/>
    <property type="molecule type" value="Genomic_DNA"/>
</dbReference>
<evidence type="ECO:0000313" key="11">
    <source>
        <dbReference type="Proteomes" id="UP001172155"/>
    </source>
</evidence>
<dbReference type="InterPro" id="IPR057942">
    <property type="entry name" value="TPR_TNPO3_IPO13_3rd"/>
</dbReference>
<dbReference type="InterPro" id="IPR051345">
    <property type="entry name" value="Importin_beta-like_NTR"/>
</dbReference>
<dbReference type="InterPro" id="IPR013598">
    <property type="entry name" value="Exportin-1/Importin-b-like"/>
</dbReference>
<dbReference type="AlphaFoldDB" id="A0AA40BQW6"/>
<evidence type="ECO:0000256" key="1">
    <source>
        <dbReference type="ARBA" id="ARBA00004123"/>
    </source>
</evidence>
<accession>A0AA40BQW6</accession>
<feature type="compositionally biased region" description="Gly residues" evidence="8">
    <location>
        <begin position="939"/>
        <end position="957"/>
    </location>
</feature>
<keyword evidence="4" id="KW-0819">tRNA processing</keyword>
<keyword evidence="6" id="KW-0539">Nucleus</keyword>
<dbReference type="Gene3D" id="1.25.10.10">
    <property type="entry name" value="Leucine-rich Repeat Variant"/>
    <property type="match status" value="1"/>
</dbReference>
<proteinExistence type="inferred from homology"/>
<gene>
    <name evidence="10" type="ORF">B0T18DRAFT_422316</name>
</gene>
<evidence type="ECO:0000256" key="4">
    <source>
        <dbReference type="ARBA" id="ARBA00022694"/>
    </source>
</evidence>
<sequence length="982" mass="108512">MDPLPEPKSLEEVQGWIRALYQPNPPQTIAVLEKALQKLQTSDEGWQLATSLMPSPDSNIKFFAALTLIVKLNRDSVKLTEDDAKGLLEVTIGWLLQSLTDGTPNFVLKKICTVLVTHFIYFSQYWPKCIRQLLYCLDLGRSAPFEALDESLDTGFLVGSLDPRKTWVAIQFASALVEEVAKTDLNSSKYLQIHDRLTSNASDVTHLLARSLNQTQEYGEASLRCYQAWILYAQRASATTECLITPLRGLVEPAIQCFANEALFQETAGLFSDILENYSGFFTESNYRMLFELFQTPWAARHYQQLLEDTMDQEGMAFGLLMLAYADARVQDLMTSNETGSIAFLDRMAGLLNAKGYLVAEDAIFVPALEFWCTFIETMTDTAYTDAQEAKPWRRSADQHVMNVVGSCLKKIQWPPADVFSQWDSSDRQAFSDARKDVADLLQSVFTLEGVSIVSSIVNMISQSFQNESWSEMESYLFCLSALSDCTSDEHRFDQELAKVFSALFFDLLSGSRGQMPLRLRKTGLSLIERYCDYFERHSEFLPNALNLLFSAVGETGIGPLSARSIATLCSSCRSLLTGQAGAFIGQYQAIRNSNSVLDSISEERIVLAIASIIQAIPQEDERLVMFTELFRFVKEDIARAVQLKAQPEILNLSDPNFARGLVSVGDVQISLPPEEIALQITLRALSNLSNMAKGMQDTKDHIIDLDADPRPVSRQGRLAGTQVEIAQLVTEAQRAFPNSGEAVETICSIFRAGFSESEPGPFVFPPEVVADFITSQSIQTPRVGTLLSTTCSFVGSLYRGPRAVVPQLLAQLLPWAVSLLQALPEPESDTEITQNGIVLVAKILPQYPSPLPKGAAAEFWSDFLSLKSSDPALSHIIASAMTTLGPLFCRALVRNIGGHASRSELDKLADPLKRLVTQQPGAQAWLQRALLDDDDGPDGGGFPGGRGCRGGRGGLRGSRQTNAVVKEFWLACRGSNFMYVS</sequence>
<dbReference type="InterPro" id="IPR011989">
    <property type="entry name" value="ARM-like"/>
</dbReference>
<dbReference type="GO" id="GO:0006606">
    <property type="term" value="P:protein import into nucleus"/>
    <property type="evidence" value="ECO:0007669"/>
    <property type="project" value="TreeGrafter"/>
</dbReference>
<protein>
    <submittedName>
        <fullName evidence="10">Armadillo-type protein</fullName>
    </submittedName>
</protein>
<evidence type="ECO:0000256" key="7">
    <source>
        <dbReference type="ARBA" id="ARBA00025147"/>
    </source>
</evidence>
<dbReference type="GO" id="GO:0005634">
    <property type="term" value="C:nucleus"/>
    <property type="evidence" value="ECO:0007669"/>
    <property type="project" value="UniProtKB-SubCell"/>
</dbReference>
<evidence type="ECO:0000256" key="6">
    <source>
        <dbReference type="ARBA" id="ARBA00023242"/>
    </source>
</evidence>
<evidence type="ECO:0000256" key="5">
    <source>
        <dbReference type="ARBA" id="ARBA00022927"/>
    </source>
</evidence>
<evidence type="ECO:0000259" key="9">
    <source>
        <dbReference type="Pfam" id="PF08389"/>
    </source>
</evidence>
<evidence type="ECO:0000256" key="8">
    <source>
        <dbReference type="SAM" id="MobiDB-lite"/>
    </source>
</evidence>
<name>A0AA40BQW6_9PEZI</name>
<dbReference type="PANTHER" id="PTHR12363">
    <property type="entry name" value="TRANSPORTIN 3 AND IMPORTIN 13"/>
    <property type="match status" value="1"/>
</dbReference>
<organism evidence="10 11">
    <name type="scientific">Schizothecium vesticola</name>
    <dbReference type="NCBI Taxonomy" id="314040"/>
    <lineage>
        <taxon>Eukaryota</taxon>
        <taxon>Fungi</taxon>
        <taxon>Dikarya</taxon>
        <taxon>Ascomycota</taxon>
        <taxon>Pezizomycotina</taxon>
        <taxon>Sordariomycetes</taxon>
        <taxon>Sordariomycetidae</taxon>
        <taxon>Sordariales</taxon>
        <taxon>Schizotheciaceae</taxon>
        <taxon>Schizothecium</taxon>
    </lineage>
</organism>
<feature type="domain" description="Exportin-1/Importin-beta-like" evidence="9">
    <location>
        <begin position="104"/>
        <end position="231"/>
    </location>
</feature>
<keyword evidence="5" id="KW-0653">Protein transport</keyword>
<dbReference type="InterPro" id="IPR016024">
    <property type="entry name" value="ARM-type_fold"/>
</dbReference>
<reference evidence="10" key="1">
    <citation type="submission" date="2023-06" db="EMBL/GenBank/DDBJ databases">
        <title>Genome-scale phylogeny and comparative genomics of the fungal order Sordariales.</title>
        <authorList>
            <consortium name="Lawrence Berkeley National Laboratory"/>
            <person name="Hensen N."/>
            <person name="Bonometti L."/>
            <person name="Westerberg I."/>
            <person name="Brannstrom I.O."/>
            <person name="Guillou S."/>
            <person name="Cros-Aarteil S."/>
            <person name="Calhoun S."/>
            <person name="Haridas S."/>
            <person name="Kuo A."/>
            <person name="Mondo S."/>
            <person name="Pangilinan J."/>
            <person name="Riley R."/>
            <person name="LaButti K."/>
            <person name="Andreopoulos B."/>
            <person name="Lipzen A."/>
            <person name="Chen C."/>
            <person name="Yanf M."/>
            <person name="Daum C."/>
            <person name="Ng V."/>
            <person name="Clum A."/>
            <person name="Steindorff A."/>
            <person name="Ohm R."/>
            <person name="Martin F."/>
            <person name="Silar P."/>
            <person name="Natvig D."/>
            <person name="Lalanne C."/>
            <person name="Gautier V."/>
            <person name="Ament-velasquez S.L."/>
            <person name="Kruys A."/>
            <person name="Hutchinson M.I."/>
            <person name="Powell A.J."/>
            <person name="Barry K."/>
            <person name="Miller A.N."/>
            <person name="Grigoriev I.V."/>
            <person name="Debuchy R."/>
            <person name="Gladieux P."/>
            <person name="Thoren M.H."/>
            <person name="Johannesson H."/>
        </authorList>
    </citation>
    <scope>NUCLEOTIDE SEQUENCE</scope>
    <source>
        <strain evidence="10">SMH3187-1</strain>
    </source>
</reference>
<dbReference type="Pfam" id="PF08389">
    <property type="entry name" value="Xpo1"/>
    <property type="match status" value="1"/>
</dbReference>
<comment type="function">
    <text evidence="7">tRNA nucleus export receptor which facilitates tRNA translocation across the nuclear pore complex. Involved in pre-tRNA splicing, probably by affecting the interaction of pre-tRNA with splicing endonuclease.</text>
</comment>
<feature type="region of interest" description="Disordered" evidence="8">
    <location>
        <begin position="937"/>
        <end position="957"/>
    </location>
</feature>
<comment type="subcellular location">
    <subcellularLocation>
        <location evidence="1">Nucleus</location>
    </subcellularLocation>
</comment>
<evidence type="ECO:0000256" key="3">
    <source>
        <dbReference type="ARBA" id="ARBA00022448"/>
    </source>
</evidence>
<dbReference type="GO" id="GO:0008033">
    <property type="term" value="P:tRNA processing"/>
    <property type="evidence" value="ECO:0007669"/>
    <property type="project" value="UniProtKB-KW"/>
</dbReference>
<comment type="similarity">
    <text evidence="2">Belongs to the importin beta family.</text>
</comment>
<dbReference type="SUPFAM" id="SSF48371">
    <property type="entry name" value="ARM repeat"/>
    <property type="match status" value="1"/>
</dbReference>
<dbReference type="PANTHER" id="PTHR12363:SF33">
    <property type="entry name" value="IMPORTIN-13"/>
    <property type="match status" value="1"/>
</dbReference>
<evidence type="ECO:0000313" key="10">
    <source>
        <dbReference type="EMBL" id="KAK0738570.1"/>
    </source>
</evidence>
<dbReference type="Proteomes" id="UP001172155">
    <property type="component" value="Unassembled WGS sequence"/>
</dbReference>